<dbReference type="EMBL" id="NBBI01000002">
    <property type="protein sequence ID" value="OWK31225.1"/>
    <property type="molecule type" value="Genomic_DNA"/>
</dbReference>
<feature type="region of interest" description="Disordered" evidence="1">
    <location>
        <begin position="98"/>
        <end position="134"/>
    </location>
</feature>
<keyword evidence="3" id="KW-0378">Hydrolase</keyword>
<feature type="compositionally biased region" description="Polar residues" evidence="1">
    <location>
        <begin position="107"/>
        <end position="134"/>
    </location>
</feature>
<dbReference type="AlphaFoldDB" id="A0A245ZNA5"/>
<comment type="caution">
    <text evidence="3">The sequence shown here is derived from an EMBL/GenBank/DDBJ whole genome shotgun (WGS) entry which is preliminary data.</text>
</comment>
<accession>A0A245ZNA5</accession>
<evidence type="ECO:0000313" key="3">
    <source>
        <dbReference type="EMBL" id="OWK31225.1"/>
    </source>
</evidence>
<dbReference type="InterPro" id="IPR019301">
    <property type="entry name" value="Flagellar_prot_FlgJ_N"/>
</dbReference>
<feature type="domain" description="Flagellar protein FlgJ N-terminal" evidence="2">
    <location>
        <begin position="51"/>
        <end position="96"/>
    </location>
</feature>
<keyword evidence="4" id="KW-1185">Reference proteome</keyword>
<evidence type="ECO:0000259" key="2">
    <source>
        <dbReference type="Pfam" id="PF10135"/>
    </source>
</evidence>
<name>A0A245ZNA5_9SPHN</name>
<proteinExistence type="predicted"/>
<protein>
    <submittedName>
        <fullName evidence="3">Peptidoglycan hydrolase FlgJ</fullName>
        <ecNumber evidence="3">3.2.1.-</ecNumber>
    </submittedName>
</protein>
<dbReference type="Proteomes" id="UP000197290">
    <property type="component" value="Unassembled WGS sequence"/>
</dbReference>
<dbReference type="Pfam" id="PF10135">
    <property type="entry name" value="Rod-binding"/>
    <property type="match status" value="1"/>
</dbReference>
<reference evidence="3 4" key="1">
    <citation type="submission" date="2017-03" db="EMBL/GenBank/DDBJ databases">
        <title>Genome sequence of Sphingomonas dokdonensis DSM 21029.</title>
        <authorList>
            <person name="Poehlein A."/>
            <person name="Wuebbeler J.H."/>
            <person name="Steinbuechel A."/>
            <person name="Daniel R."/>
        </authorList>
    </citation>
    <scope>NUCLEOTIDE SEQUENCE [LARGE SCALE GENOMIC DNA]</scope>
    <source>
        <strain evidence="3 4">DSM 21029</strain>
    </source>
</reference>
<keyword evidence="3" id="KW-0326">Glycosidase</keyword>
<sequence>MTGSAVTGPAPSGQISGATGIDSGLKRTATRDNLKAAGQQFESVFTSMMLKSMRAAKLADPLFDSQAIDTFRDMQDQKLVQQMAEHTPLGIGKAMTDFLSRGLSATPPENQQATAQPGKNGDASQSGLNQPTGI</sequence>
<evidence type="ECO:0000313" key="4">
    <source>
        <dbReference type="Proteomes" id="UP000197290"/>
    </source>
</evidence>
<dbReference type="GO" id="GO:0016798">
    <property type="term" value="F:hydrolase activity, acting on glycosyl bonds"/>
    <property type="evidence" value="ECO:0007669"/>
    <property type="project" value="UniProtKB-KW"/>
</dbReference>
<dbReference type="PRINTS" id="PR01002">
    <property type="entry name" value="FLGFLGJ"/>
</dbReference>
<evidence type="ECO:0000256" key="1">
    <source>
        <dbReference type="SAM" id="MobiDB-lite"/>
    </source>
</evidence>
<dbReference type="RefSeq" id="WP_088366594.1">
    <property type="nucleotide sequence ID" value="NZ_NBBI01000002.1"/>
</dbReference>
<dbReference type="OrthoDB" id="8481704at2"/>
<dbReference type="EC" id="3.2.1.-" evidence="3"/>
<gene>
    <name evidence="3" type="primary">flgJ</name>
    <name evidence="3" type="ORF">SPDO_12320</name>
</gene>
<organism evidence="3 4">
    <name type="scientific">Sphingomonas dokdonensis</name>
    <dbReference type="NCBI Taxonomy" id="344880"/>
    <lineage>
        <taxon>Bacteria</taxon>
        <taxon>Pseudomonadati</taxon>
        <taxon>Pseudomonadota</taxon>
        <taxon>Alphaproteobacteria</taxon>
        <taxon>Sphingomonadales</taxon>
        <taxon>Sphingomonadaceae</taxon>
        <taxon>Sphingomonas</taxon>
    </lineage>
</organism>
<feature type="region of interest" description="Disordered" evidence="1">
    <location>
        <begin position="1"/>
        <end position="24"/>
    </location>
</feature>